<dbReference type="Proteomes" id="UP000679691">
    <property type="component" value="Unassembled WGS sequence"/>
</dbReference>
<protein>
    <submittedName>
        <fullName evidence="4">S9 family peptidase</fullName>
    </submittedName>
</protein>
<comment type="caution">
    <text evidence="4">The sequence shown here is derived from an EMBL/GenBank/DDBJ whole genome shotgun (WGS) entry which is preliminary data.</text>
</comment>
<feature type="domain" description="Peptidase S9 prolyl oligopeptidase catalytic" evidence="2">
    <location>
        <begin position="525"/>
        <end position="719"/>
    </location>
</feature>
<dbReference type="GO" id="GO:0008239">
    <property type="term" value="F:dipeptidyl-peptidase activity"/>
    <property type="evidence" value="ECO:0007669"/>
    <property type="project" value="TreeGrafter"/>
</dbReference>
<organism evidence="4 5">
    <name type="scientific">Rhinopithecimicrobium faecis</name>
    <dbReference type="NCBI Taxonomy" id="2820698"/>
    <lineage>
        <taxon>Bacteria</taxon>
        <taxon>Pseudomonadati</taxon>
        <taxon>Bacteroidota</taxon>
        <taxon>Sphingobacteriia</taxon>
        <taxon>Sphingobacteriales</taxon>
        <taxon>Sphingobacteriaceae</taxon>
        <taxon>Rhinopithecimicrobium</taxon>
    </lineage>
</organism>
<dbReference type="SUPFAM" id="SSF82171">
    <property type="entry name" value="DPP6 N-terminal domain-like"/>
    <property type="match status" value="1"/>
</dbReference>
<dbReference type="GO" id="GO:0008236">
    <property type="term" value="F:serine-type peptidase activity"/>
    <property type="evidence" value="ECO:0007669"/>
    <property type="project" value="InterPro"/>
</dbReference>
<accession>A0A8T4H6A5</accession>
<gene>
    <name evidence="4" type="ORF">J5U18_03780</name>
</gene>
<dbReference type="PANTHER" id="PTHR11731:SF193">
    <property type="entry name" value="DIPEPTIDYL PEPTIDASE 9"/>
    <property type="match status" value="1"/>
</dbReference>
<dbReference type="Gene3D" id="3.40.50.1820">
    <property type="entry name" value="alpha/beta hydrolase"/>
    <property type="match status" value="1"/>
</dbReference>
<dbReference type="Gene3D" id="2.140.10.30">
    <property type="entry name" value="Dipeptidylpeptidase IV, N-terminal domain"/>
    <property type="match status" value="1"/>
</dbReference>
<dbReference type="InterPro" id="IPR029058">
    <property type="entry name" value="AB_hydrolase_fold"/>
</dbReference>
<dbReference type="EMBL" id="JAGKSB010000003">
    <property type="protein sequence ID" value="MBP3942690.1"/>
    <property type="molecule type" value="Genomic_DNA"/>
</dbReference>
<dbReference type="AlphaFoldDB" id="A0A8T4H6A5"/>
<evidence type="ECO:0000313" key="5">
    <source>
        <dbReference type="Proteomes" id="UP000679691"/>
    </source>
</evidence>
<proteinExistence type="predicted"/>
<feature type="domain" description="Dipeptidylpeptidase IV N-terminal" evidence="3">
    <location>
        <begin position="123"/>
        <end position="434"/>
    </location>
</feature>
<evidence type="ECO:0000256" key="1">
    <source>
        <dbReference type="SAM" id="SignalP"/>
    </source>
</evidence>
<dbReference type="PANTHER" id="PTHR11731">
    <property type="entry name" value="PROTEASE FAMILY S9B,C DIPEPTIDYL-PEPTIDASE IV-RELATED"/>
    <property type="match status" value="1"/>
</dbReference>
<keyword evidence="5" id="KW-1185">Reference proteome</keyword>
<feature type="signal peptide" evidence="1">
    <location>
        <begin position="1"/>
        <end position="18"/>
    </location>
</feature>
<dbReference type="InterPro" id="IPR050278">
    <property type="entry name" value="Serine_Prot_S9B/DPPIV"/>
</dbReference>
<dbReference type="SUPFAM" id="SSF53474">
    <property type="entry name" value="alpha/beta-Hydrolases"/>
    <property type="match status" value="1"/>
</dbReference>
<dbReference type="InterPro" id="IPR001375">
    <property type="entry name" value="Peptidase_S9_cat"/>
</dbReference>
<keyword evidence="1" id="KW-0732">Signal</keyword>
<feature type="chain" id="PRO_5035852441" evidence="1">
    <location>
        <begin position="19"/>
        <end position="720"/>
    </location>
</feature>
<dbReference type="Pfam" id="PF00326">
    <property type="entry name" value="Peptidase_S9"/>
    <property type="match status" value="1"/>
</dbReference>
<dbReference type="GO" id="GO:0006508">
    <property type="term" value="P:proteolysis"/>
    <property type="evidence" value="ECO:0007669"/>
    <property type="project" value="InterPro"/>
</dbReference>
<evidence type="ECO:0000259" key="3">
    <source>
        <dbReference type="Pfam" id="PF00930"/>
    </source>
</evidence>
<dbReference type="InterPro" id="IPR002469">
    <property type="entry name" value="Peptidase_S9B_N"/>
</dbReference>
<evidence type="ECO:0000259" key="2">
    <source>
        <dbReference type="Pfam" id="PF00326"/>
    </source>
</evidence>
<name>A0A8T4H6A5_9SPHI</name>
<reference evidence="4" key="1">
    <citation type="submission" date="2021-03" db="EMBL/GenBank/DDBJ databases">
        <authorList>
            <person name="Lu T."/>
            <person name="Wang Q."/>
            <person name="Han X."/>
        </authorList>
    </citation>
    <scope>NUCLEOTIDE SEQUENCE</scope>
    <source>
        <strain evidence="4">WQ 2009</strain>
    </source>
</reference>
<sequence length="720" mass="81347">MKKIAFLFLLLGGSNAYAQRHFTLEETVFGSRSYAPQSIKGQQWIPGQQAFSYIDIDLQGRKASNNWKSEVLLTTAALNNALAAKFPDNTFSLKNFPASYRWKDAYTISMTVSVGKQIVAVEYDLRKKTMLNSIAAPADAAEYFFSKDGRNSAYLVANNIEIQSADGQKWQVTTDANTAIVNGCSATHRQEFGIDRGMWWSPNSESLLYYRKDESMVAKYPLINWGTRMAQTNEIPYPMAGETNEQVSLQLFNLKTQQTIKLQTGEPLDQYLTSVTWDPSGKYIYVGLLNRGQDHMRLTKYAAADGRFVATLFEEKLSSWVEPQHPLLFLPTQPNQFLYQTDQHGYNQFYLYNTEGKLLKSLGYKDVIVDQILSFSEDGTKLTYIGITNNGLDRQAFELDLKTFHTKELTSLSGTHQASSNGRYLFDQYSNTTTANKAVVKDLKSGKTTELLNASNPLDGKITMPKMEFITLTSADGKTPLNARILYPTNFDASKKYPVMFYLYGGSHAQLVTNKWLGGAGYFDYYMAQQGYIVFTMDNRGSDARGRDFTRVTHRQLGQAEMADQLQGVSYLQAQSFVDTKRMGIFGWSFGGFMTTSLMVNKPEIFQAAVAGGPVIDWKYYEAMYGERYMDTPQENPAGYAQSSLLNKAEKLKGNLLIIHGAQDPVVVQQHSMAFIEACIKAGKQVDYFLYPTHEHNVSGKDRIHMYEKIARYFDLHLKK</sequence>
<dbReference type="Pfam" id="PF00930">
    <property type="entry name" value="DPPIV_N"/>
    <property type="match status" value="1"/>
</dbReference>
<evidence type="ECO:0000313" key="4">
    <source>
        <dbReference type="EMBL" id="MBP3942690.1"/>
    </source>
</evidence>
<dbReference type="RefSeq" id="WP_353546172.1">
    <property type="nucleotide sequence ID" value="NZ_JAGKSB010000003.1"/>
</dbReference>